<keyword evidence="1" id="KW-0472">Membrane</keyword>
<dbReference type="EMBL" id="LBWA01000001">
    <property type="protein sequence ID" value="KKQ98746.1"/>
    <property type="molecule type" value="Genomic_DNA"/>
</dbReference>
<evidence type="ECO:0000313" key="3">
    <source>
        <dbReference type="Proteomes" id="UP000034325"/>
    </source>
</evidence>
<dbReference type="Proteomes" id="UP000034325">
    <property type="component" value="Unassembled WGS sequence"/>
</dbReference>
<gene>
    <name evidence="2" type="ORF">UT23_C0001G0027</name>
</gene>
<accession>A0A0G0QAM9</accession>
<evidence type="ECO:0000313" key="2">
    <source>
        <dbReference type="EMBL" id="KKQ98746.1"/>
    </source>
</evidence>
<reference evidence="2 3" key="1">
    <citation type="journal article" date="2015" name="Nature">
        <title>rRNA introns, odd ribosomes, and small enigmatic genomes across a large radiation of phyla.</title>
        <authorList>
            <person name="Brown C.T."/>
            <person name="Hug L.A."/>
            <person name="Thomas B.C."/>
            <person name="Sharon I."/>
            <person name="Castelle C.J."/>
            <person name="Singh A."/>
            <person name="Wilkins M.J."/>
            <person name="Williams K.H."/>
            <person name="Banfield J.F."/>
        </authorList>
    </citation>
    <scope>NUCLEOTIDE SEQUENCE [LARGE SCALE GENOMIC DNA]</scope>
</reference>
<name>A0A0G0QAM9_9BACT</name>
<dbReference type="AlphaFoldDB" id="A0A0G0QAM9"/>
<feature type="transmembrane region" description="Helical" evidence="1">
    <location>
        <begin position="20"/>
        <end position="39"/>
    </location>
</feature>
<keyword evidence="1" id="KW-0812">Transmembrane</keyword>
<protein>
    <recommendedName>
        <fullName evidence="4">Type 4 fimbrial biogenesis protein PilX N-terminal domain-containing protein</fullName>
    </recommendedName>
</protein>
<sequence>MEKLPLNRVKVRNNLQRGQALLIVLLTMAVILTVVLSVVSRSVTDITVTTYEENALRAFSAAEAGIEEKLLNPYPLGTFSNPTVGYSGEVTNPSEGDTEFNHPGDLNSGEVATFWLVSHDSTGSRLTCPDANSCVTGTGVMRVCWGSEPQDPDWTKNPAVEVLLFYDDDDPSQSVAATNNFANVKVKRFAFDRYAASRANNFEPISNASCTIDGKTYAFRSDNITYPDVDCADRAGCRLMVKVRMYYNSGPQPLGITITGGTPLPAQGLVISSTGTAGESSRRVNVSQGYSETPTFFDSAVFSLKSLEKL</sequence>
<comment type="caution">
    <text evidence="2">The sequence shown here is derived from an EMBL/GenBank/DDBJ whole genome shotgun (WGS) entry which is preliminary data.</text>
</comment>
<proteinExistence type="predicted"/>
<evidence type="ECO:0000256" key="1">
    <source>
        <dbReference type="SAM" id="Phobius"/>
    </source>
</evidence>
<organism evidence="2 3">
    <name type="scientific">Candidatus Woesebacteria bacterium GW2011_GWA1_39_12</name>
    <dbReference type="NCBI Taxonomy" id="1618549"/>
    <lineage>
        <taxon>Bacteria</taxon>
        <taxon>Candidatus Woeseibacteriota</taxon>
    </lineage>
</organism>
<evidence type="ECO:0008006" key="4">
    <source>
        <dbReference type="Google" id="ProtNLM"/>
    </source>
</evidence>
<keyword evidence="1" id="KW-1133">Transmembrane helix</keyword>